<comment type="subunit">
    <text evidence="4">Heterodimer of an alpha and a beta chain.</text>
</comment>
<dbReference type="NCBIfam" id="TIGR03181">
    <property type="entry name" value="PDH_E1_alph_x"/>
    <property type="match status" value="1"/>
</dbReference>
<evidence type="ECO:0000256" key="4">
    <source>
        <dbReference type="RuleBase" id="RU366007"/>
    </source>
</evidence>
<dbReference type="EMBL" id="JACHFN010000009">
    <property type="protein sequence ID" value="MBB5235057.1"/>
    <property type="molecule type" value="Genomic_DNA"/>
</dbReference>
<dbReference type="SUPFAM" id="SSF52518">
    <property type="entry name" value="Thiamin diphosphate-binding fold (THDP-binding)"/>
    <property type="match status" value="1"/>
</dbReference>
<dbReference type="Gene3D" id="3.40.50.970">
    <property type="match status" value="1"/>
</dbReference>
<accession>A0A7W8LQX3</accession>
<feature type="domain" description="Dehydrogenase E1 component" evidence="6">
    <location>
        <begin position="71"/>
        <end position="359"/>
    </location>
</feature>
<protein>
    <recommendedName>
        <fullName evidence="4">Pyruvate dehydrogenase E1 component subunit alpha</fullName>
        <ecNumber evidence="4">1.2.4.1</ecNumber>
    </recommendedName>
</protein>
<evidence type="ECO:0000313" key="7">
    <source>
        <dbReference type="EMBL" id="MBB5235057.1"/>
    </source>
</evidence>
<reference evidence="7 8" key="1">
    <citation type="submission" date="2020-08" db="EMBL/GenBank/DDBJ databases">
        <title>Genomic Encyclopedia of Type Strains, Phase IV (KMG-IV): sequencing the most valuable type-strain genomes for metagenomic binning, comparative biology and taxonomic classification.</title>
        <authorList>
            <person name="Goeker M."/>
        </authorList>
    </citation>
    <scope>NUCLEOTIDE SEQUENCE [LARGE SCALE GENOMIC DNA]</scope>
    <source>
        <strain evidence="7 8">DSM 101791</strain>
    </source>
</reference>
<dbReference type="RefSeq" id="WP_184029709.1">
    <property type="nucleotide sequence ID" value="NZ_JACHFN010000009.1"/>
</dbReference>
<dbReference type="GO" id="GO:0009083">
    <property type="term" value="P:branched-chain amino acid catabolic process"/>
    <property type="evidence" value="ECO:0007669"/>
    <property type="project" value="TreeGrafter"/>
</dbReference>
<keyword evidence="4 7" id="KW-0670">Pyruvate</keyword>
<dbReference type="Proteomes" id="UP000525389">
    <property type="component" value="Unassembled WGS sequence"/>
</dbReference>
<evidence type="ECO:0000256" key="2">
    <source>
        <dbReference type="ARBA" id="ARBA00023002"/>
    </source>
</evidence>
<evidence type="ECO:0000256" key="5">
    <source>
        <dbReference type="SAM" id="MobiDB-lite"/>
    </source>
</evidence>
<dbReference type="GO" id="GO:0004739">
    <property type="term" value="F:pyruvate dehydrogenase (acetyl-transferring) activity"/>
    <property type="evidence" value="ECO:0007669"/>
    <property type="project" value="UniProtKB-UniRule"/>
</dbReference>
<dbReference type="InterPro" id="IPR029061">
    <property type="entry name" value="THDP-binding"/>
</dbReference>
<organism evidence="7 8">
    <name type="scientific">Deinococcus budaensis</name>
    <dbReference type="NCBI Taxonomy" id="1665626"/>
    <lineage>
        <taxon>Bacteria</taxon>
        <taxon>Thermotogati</taxon>
        <taxon>Deinococcota</taxon>
        <taxon>Deinococci</taxon>
        <taxon>Deinococcales</taxon>
        <taxon>Deinococcaceae</taxon>
        <taxon>Deinococcus</taxon>
    </lineage>
</organism>
<dbReference type="PANTHER" id="PTHR43380:SF1">
    <property type="entry name" value="2-OXOISOVALERATE DEHYDROGENASE SUBUNIT ALPHA, MITOCHONDRIAL"/>
    <property type="match status" value="1"/>
</dbReference>
<comment type="catalytic activity">
    <reaction evidence="4">
        <text>N(6)-[(R)-lipoyl]-L-lysyl-[protein] + pyruvate + H(+) = N(6)-[(R)-S(8)-acetyldihydrolipoyl]-L-lysyl-[protein] + CO2</text>
        <dbReference type="Rhea" id="RHEA:19189"/>
        <dbReference type="Rhea" id="RHEA-COMP:10474"/>
        <dbReference type="Rhea" id="RHEA-COMP:10478"/>
        <dbReference type="ChEBI" id="CHEBI:15361"/>
        <dbReference type="ChEBI" id="CHEBI:15378"/>
        <dbReference type="ChEBI" id="CHEBI:16526"/>
        <dbReference type="ChEBI" id="CHEBI:83099"/>
        <dbReference type="ChEBI" id="CHEBI:83111"/>
        <dbReference type="EC" id="1.2.4.1"/>
    </reaction>
</comment>
<evidence type="ECO:0000256" key="1">
    <source>
        <dbReference type="ARBA" id="ARBA00001964"/>
    </source>
</evidence>
<evidence type="ECO:0000259" key="6">
    <source>
        <dbReference type="Pfam" id="PF00676"/>
    </source>
</evidence>
<name>A0A7W8LQX3_9DEIO</name>
<feature type="region of interest" description="Disordered" evidence="5">
    <location>
        <begin position="1"/>
        <end position="32"/>
    </location>
</feature>
<dbReference type="Pfam" id="PF00676">
    <property type="entry name" value="E1_dh"/>
    <property type="match status" value="1"/>
</dbReference>
<feature type="compositionally biased region" description="Low complexity" evidence="5">
    <location>
        <begin position="10"/>
        <end position="32"/>
    </location>
</feature>
<comment type="cofactor">
    <cofactor evidence="1 4">
        <name>thiamine diphosphate</name>
        <dbReference type="ChEBI" id="CHEBI:58937"/>
    </cofactor>
</comment>
<keyword evidence="3 4" id="KW-0786">Thiamine pyrophosphate</keyword>
<gene>
    <name evidence="7" type="ORF">HNQ09_002505</name>
</gene>
<dbReference type="CDD" id="cd02000">
    <property type="entry name" value="TPP_E1_PDC_ADC_BCADC"/>
    <property type="match status" value="1"/>
</dbReference>
<keyword evidence="8" id="KW-1185">Reference proteome</keyword>
<proteinExistence type="predicted"/>
<comment type="caution">
    <text evidence="7">The sequence shown here is derived from an EMBL/GenBank/DDBJ whole genome shotgun (WGS) entry which is preliminary data.</text>
</comment>
<sequence length="387" mass="41934">MTRSRTSKKASSPAASSAAPDPALPDPHAAGAAAYAQADAQGELFQLIAPDGTVTHPELLPDPATRLALYRQMRRVRHFDERAWVLYRTGRMGVFPPYGGMEASQVGTAAALTPQDWLFPTYRDTGAALAYGLPIPQTLAYWRTSPHGWAMPQNLKILPFYIPIATQYPHAVGAALAEARQGTRNVAMAFIGDGGSSEGDFHEALNFAGALNASCVFILQNNGWAISVPTRAQTKATNLSRRADGYGIPGVRVDGNDVLATWHVTREAVERARRGEGPTLIETVTYRIKPHTLADDPSRYRTDADNAGWDAKDPVTRLRAHLLAGGHLTEEEDAQLTREIEAEFEAALAEADAFPEPTPAEILDHVFAEPTPQLARQRAQILAEEGA</sequence>
<dbReference type="InterPro" id="IPR017596">
    <property type="entry name" value="PdhA/BkdA"/>
</dbReference>
<dbReference type="InterPro" id="IPR001017">
    <property type="entry name" value="DH_E1"/>
</dbReference>
<comment type="function">
    <text evidence="4">The pyruvate dehydrogenase complex catalyzes the overall conversion of pyruvate to acetyl-CoA and CO(2). It contains multiple copies of three enzymatic components: pyruvate dehydrogenase (E1), dihydrolipoamide acetyltransferase (E2) and lipoamide dehydrogenase (E3).</text>
</comment>
<evidence type="ECO:0000256" key="3">
    <source>
        <dbReference type="ARBA" id="ARBA00023052"/>
    </source>
</evidence>
<dbReference type="InterPro" id="IPR050771">
    <property type="entry name" value="Alpha-ketoacid_DH_E1_comp"/>
</dbReference>
<dbReference type="AlphaFoldDB" id="A0A7W8LQX3"/>
<dbReference type="EC" id="1.2.4.1" evidence="4"/>
<evidence type="ECO:0000313" key="8">
    <source>
        <dbReference type="Proteomes" id="UP000525389"/>
    </source>
</evidence>
<keyword evidence="2 4" id="KW-0560">Oxidoreductase</keyword>
<dbReference type="PANTHER" id="PTHR43380">
    <property type="entry name" value="2-OXOISOVALERATE DEHYDROGENASE SUBUNIT ALPHA, MITOCHONDRIAL"/>
    <property type="match status" value="1"/>
</dbReference>